<evidence type="ECO:0000313" key="2">
    <source>
        <dbReference type="EMBL" id="KAJ4388099.1"/>
    </source>
</evidence>
<accession>A0A9W9CV48</accession>
<sequence length="306" mass="34612">MNRPARRRSSKQQQQQQQEQSSATATPSSSAQPNNNSNTMDGAHRKIELQSPEDLTYLITNVRRAAAEHLSEAFPPVEGDDAGEDELRVRIEQIVDEYISQTFTLAAPNLCINGFDLDAKTFPAVYLASPNNNNNNTHAAPEEIVQFEPFDARKRARVEELAREEEDLMREIATLKKTVPAATAKQYAETFWSGLQGDQEGFEAAKVSVVGGEEEEEEEVVETEKEKEEQEQEEEEGEKKTTKKTKKKKNKRVLLEDLGQVERQEDVEKGYRGVVETLGRLKREMPATVARMERARVAGEYVLTER</sequence>
<dbReference type="PANTHER" id="PTHR31749:SF3">
    <property type="entry name" value="KINETOCHORE-ASSOCIATED PROTEIN NSL1 HOMOLOG"/>
    <property type="match status" value="1"/>
</dbReference>
<evidence type="ECO:0000256" key="1">
    <source>
        <dbReference type="SAM" id="MobiDB-lite"/>
    </source>
</evidence>
<organism evidence="2 3">
    <name type="scientific">Gnomoniopsis smithogilvyi</name>
    <dbReference type="NCBI Taxonomy" id="1191159"/>
    <lineage>
        <taxon>Eukaryota</taxon>
        <taxon>Fungi</taxon>
        <taxon>Dikarya</taxon>
        <taxon>Ascomycota</taxon>
        <taxon>Pezizomycotina</taxon>
        <taxon>Sordariomycetes</taxon>
        <taxon>Sordariomycetidae</taxon>
        <taxon>Diaporthales</taxon>
        <taxon>Gnomoniaceae</taxon>
        <taxon>Gnomoniopsis</taxon>
    </lineage>
</organism>
<feature type="compositionally biased region" description="Acidic residues" evidence="1">
    <location>
        <begin position="212"/>
        <end position="221"/>
    </location>
</feature>
<dbReference type="Proteomes" id="UP001140453">
    <property type="component" value="Unassembled WGS sequence"/>
</dbReference>
<keyword evidence="3" id="KW-1185">Reference proteome</keyword>
<protein>
    <recommendedName>
        <fullName evidence="4">Kinetochore protein mis14</fullName>
    </recommendedName>
</protein>
<comment type="caution">
    <text evidence="2">The sequence shown here is derived from an EMBL/GenBank/DDBJ whole genome shotgun (WGS) entry which is preliminary data.</text>
</comment>
<reference evidence="2" key="1">
    <citation type="submission" date="2022-10" db="EMBL/GenBank/DDBJ databases">
        <title>Tapping the CABI collections for fungal endophytes: first genome assemblies for Collariella, Neodidymelliopsis, Ascochyta clinopodiicola, Didymella pomorum, Didymosphaeria variabile, Neocosmospora piperis and Neocucurbitaria cava.</title>
        <authorList>
            <person name="Hill R."/>
        </authorList>
    </citation>
    <scope>NUCLEOTIDE SEQUENCE</scope>
    <source>
        <strain evidence="2">IMI 355082</strain>
    </source>
</reference>
<name>A0A9W9CV48_9PEZI</name>
<dbReference type="AlphaFoldDB" id="A0A9W9CV48"/>
<dbReference type="PANTHER" id="PTHR31749">
    <property type="entry name" value="KINETOCHORE-ASSOCIATED PROTEIN NSL1 HOMOLOG"/>
    <property type="match status" value="1"/>
</dbReference>
<dbReference type="GO" id="GO:0000444">
    <property type="term" value="C:MIS12/MIND type complex"/>
    <property type="evidence" value="ECO:0007669"/>
    <property type="project" value="TreeGrafter"/>
</dbReference>
<proteinExistence type="predicted"/>
<evidence type="ECO:0008006" key="4">
    <source>
        <dbReference type="Google" id="ProtNLM"/>
    </source>
</evidence>
<feature type="compositionally biased region" description="Low complexity" evidence="1">
    <location>
        <begin position="11"/>
        <end position="39"/>
    </location>
</feature>
<gene>
    <name evidence="2" type="ORF">N0V93_008704</name>
</gene>
<evidence type="ECO:0000313" key="3">
    <source>
        <dbReference type="Proteomes" id="UP001140453"/>
    </source>
</evidence>
<dbReference type="EMBL" id="JAPEVB010000005">
    <property type="protein sequence ID" value="KAJ4388099.1"/>
    <property type="molecule type" value="Genomic_DNA"/>
</dbReference>
<feature type="region of interest" description="Disordered" evidence="1">
    <location>
        <begin position="1"/>
        <end position="49"/>
    </location>
</feature>
<dbReference type="InterPro" id="IPR013950">
    <property type="entry name" value="Mis14/Nsl1"/>
</dbReference>
<feature type="compositionally biased region" description="Basic residues" evidence="1">
    <location>
        <begin position="1"/>
        <end position="10"/>
    </location>
</feature>
<feature type="region of interest" description="Disordered" evidence="1">
    <location>
        <begin position="208"/>
        <end position="251"/>
    </location>
</feature>
<feature type="compositionally biased region" description="Basic residues" evidence="1">
    <location>
        <begin position="241"/>
        <end position="251"/>
    </location>
</feature>
<dbReference type="GO" id="GO:0000070">
    <property type="term" value="P:mitotic sister chromatid segregation"/>
    <property type="evidence" value="ECO:0007669"/>
    <property type="project" value="InterPro"/>
</dbReference>
<dbReference type="Pfam" id="PF08641">
    <property type="entry name" value="Mis14"/>
    <property type="match status" value="1"/>
</dbReference>
<dbReference type="OrthoDB" id="2135762at2759"/>